<feature type="compositionally biased region" description="Low complexity" evidence="1">
    <location>
        <begin position="188"/>
        <end position="202"/>
    </location>
</feature>
<proteinExistence type="predicted"/>
<keyword evidence="4" id="KW-1185">Reference proteome</keyword>
<keyword evidence="2" id="KW-0732">Signal</keyword>
<feature type="signal peptide" evidence="2">
    <location>
        <begin position="1"/>
        <end position="20"/>
    </location>
</feature>
<comment type="caution">
    <text evidence="3">The sequence shown here is derived from an EMBL/GenBank/DDBJ whole genome shotgun (WGS) entry which is preliminary data.</text>
</comment>
<reference evidence="4" key="1">
    <citation type="journal article" date="2019" name="Int. J. Syst. Evol. Microbiol.">
        <title>The Global Catalogue of Microorganisms (GCM) 10K type strain sequencing project: providing services to taxonomists for standard genome sequencing and annotation.</title>
        <authorList>
            <consortium name="The Broad Institute Genomics Platform"/>
            <consortium name="The Broad Institute Genome Sequencing Center for Infectious Disease"/>
            <person name="Wu L."/>
            <person name="Ma J."/>
        </authorList>
    </citation>
    <scope>NUCLEOTIDE SEQUENCE [LARGE SCALE GENOMIC DNA]</scope>
    <source>
        <strain evidence="4">CECT 8010</strain>
    </source>
</reference>
<organism evidence="3 4">
    <name type="scientific">Parasediminibacterium paludis</name>
    <dbReference type="NCBI Taxonomy" id="908966"/>
    <lineage>
        <taxon>Bacteria</taxon>
        <taxon>Pseudomonadati</taxon>
        <taxon>Bacteroidota</taxon>
        <taxon>Chitinophagia</taxon>
        <taxon>Chitinophagales</taxon>
        <taxon>Chitinophagaceae</taxon>
        <taxon>Parasediminibacterium</taxon>
    </lineage>
</organism>
<dbReference type="InterPro" id="IPR021953">
    <property type="entry name" value="DUF3570"/>
</dbReference>
<dbReference type="Pfam" id="PF12094">
    <property type="entry name" value="DUF3570"/>
    <property type="match status" value="1"/>
</dbReference>
<gene>
    <name evidence="3" type="ORF">ACFOW1_15025</name>
</gene>
<dbReference type="RefSeq" id="WP_379015400.1">
    <property type="nucleotide sequence ID" value="NZ_JBHSDC010000029.1"/>
</dbReference>
<evidence type="ECO:0000313" key="3">
    <source>
        <dbReference type="EMBL" id="MFC4233212.1"/>
    </source>
</evidence>
<protein>
    <submittedName>
        <fullName evidence="3">DUF3570 domain-containing protein</fullName>
    </submittedName>
</protein>
<evidence type="ECO:0000256" key="2">
    <source>
        <dbReference type="SAM" id="SignalP"/>
    </source>
</evidence>
<name>A0ABV8Q1Z0_9BACT</name>
<evidence type="ECO:0000313" key="4">
    <source>
        <dbReference type="Proteomes" id="UP001595906"/>
    </source>
</evidence>
<evidence type="ECO:0000256" key="1">
    <source>
        <dbReference type="SAM" id="MobiDB-lite"/>
    </source>
</evidence>
<sequence>MKKICLSVVGLFFFCFKAFTQTVPDSIYEPKPLKLEETNLVSSYYVQDGNHSAVRGGIGDEHVVDLSNGLNLKFVGRDMSNIKHSLTLGLGFDHHTAASQAYVAKSGASKTQGTRIYPSLDWLKENEAKGTSFGLGVSYSGEYNYHSFGMNASASVKTKNDGQFDVKVSAYLDKVTLIYPSELIPTSSTSTSTSTTTTASGRTIGGGGGGSSYSIPTSPRNTLSGSFTFSQVINSRLQASITTDIVDQNGYLGLPFHRVFFSDGSEQVEKLPSNRFKLPIGLRLNYFAGDRFIIRSYYRFYKDDWGLLAHTAEIEIPVKITPFFSVSPFYRYYTQTASDYFAPYLAHKNTDQYFTSNYALSALSSQYIGAGIKITPPDGILKTHLSSLELRYGHYLQSTELVSNIISLSMQFK</sequence>
<dbReference type="Proteomes" id="UP001595906">
    <property type="component" value="Unassembled WGS sequence"/>
</dbReference>
<accession>A0ABV8Q1Z0</accession>
<dbReference type="EMBL" id="JBHSDC010000029">
    <property type="protein sequence ID" value="MFC4233212.1"/>
    <property type="molecule type" value="Genomic_DNA"/>
</dbReference>
<feature type="chain" id="PRO_5045928648" evidence="2">
    <location>
        <begin position="21"/>
        <end position="413"/>
    </location>
</feature>
<feature type="region of interest" description="Disordered" evidence="1">
    <location>
        <begin position="188"/>
        <end position="212"/>
    </location>
</feature>